<feature type="domain" description="tRNase Z endonuclease" evidence="16">
    <location>
        <begin position="263"/>
        <end position="311"/>
    </location>
</feature>
<comment type="caution">
    <text evidence="17">The sequence shown here is derived from an EMBL/GenBank/DDBJ whole genome shotgun (WGS) entry which is preliminary data.</text>
</comment>
<feature type="transmembrane region" description="Helical" evidence="14">
    <location>
        <begin position="58"/>
        <end position="81"/>
    </location>
</feature>
<comment type="similarity">
    <text evidence="4">Belongs to the RNase Z family.</text>
</comment>
<comment type="function">
    <text evidence="3">Essential component of the TIM23 complex, a complex that mediates the translocation of transit peptide-containing proteins across the mitochondrial inner membrane.</text>
</comment>
<accession>A0AAN8FRK9</accession>
<dbReference type="EC" id="3.1.26.11" evidence="5"/>
<feature type="region of interest" description="Disordered" evidence="13">
    <location>
        <begin position="141"/>
        <end position="161"/>
    </location>
</feature>
<dbReference type="Gene3D" id="3.60.15.10">
    <property type="entry name" value="Ribonuclease Z/Hydroxyacylglutathione hydrolase-like"/>
    <property type="match status" value="2"/>
</dbReference>
<dbReference type="GO" id="GO:0008320">
    <property type="term" value="F:protein transmembrane transporter activity"/>
    <property type="evidence" value="ECO:0007669"/>
    <property type="project" value="InterPro"/>
</dbReference>
<keyword evidence="8" id="KW-0479">Metal-binding</keyword>
<dbReference type="InterPro" id="IPR036866">
    <property type="entry name" value="RibonucZ/Hydroxyglut_hydro"/>
</dbReference>
<dbReference type="Pfam" id="PF13691">
    <property type="entry name" value="Lactamase_B_4"/>
    <property type="match status" value="1"/>
</dbReference>
<dbReference type="InterPro" id="IPR047151">
    <property type="entry name" value="RNZ2-like"/>
</dbReference>
<keyword evidence="14" id="KW-0812">Transmembrane</keyword>
<dbReference type="InterPro" id="IPR027794">
    <property type="entry name" value="tRNase_Z_dom"/>
</dbReference>
<dbReference type="GO" id="GO:0030150">
    <property type="term" value="P:protein import into mitochondrial matrix"/>
    <property type="evidence" value="ECO:0007669"/>
    <property type="project" value="InterPro"/>
</dbReference>
<dbReference type="InterPro" id="IPR005678">
    <property type="entry name" value="Tim17"/>
</dbReference>
<sequence length="962" mass="106963">MEEYTREPCPYRIGDDLGSAFAMGLVGGSIFQAFSGYKHAAKGQKLIGMLREVRMRSTITGVQFAAWGGMFSTIDCGLVAIRKKEDPFNSIASGGLTGALLAIRSGPKVMAGSAILGAVILAMIEGVGLITTRWMGSMVDPTAPPPEALDDPRNLPPPKSHAEPVFTSPFLGCEKKNAATFDKDFLAEIEKKIIRNRQILRKHSLSHIKARELSSSIANLRISMNNAEQKRRDAFESTASTIANIPAHVSIEILGNGTCHLRACVAIRTPLKTYLFNCPEGTSRFLPQLRMKALNVNDIFITRSTWDNIAGISSILLSKESNCLATRIHGAMNIKHFLECIRPFQDSDYGSTKYPSQVEERPYTLGSYEDAALSVTYLPLSAPLHDSNSKASSLNIAYLIELKSPPRRIDPLKLIAHKVPKGPLIGKLKSGDTVVLPDGRKVRPTDVLSDEAPKEEKSRALVFECSGEAHVNSLSENSALQDFINGSSHIDYVVHLSEESVVRQSYYAKFVASLGEKCTHIVVNGSCPTVPGIESIFRNHRLLNKICPDLFPQLHPLGWTGLVTQGSDLAVQDGLYIKAAPLQRFWMRMGGNGEEPIIADIRDTDPYFTDAAKKLIQDLHEETSRMRASSSSEGEFPKVSFLGTSSAVPSKYRNAKEPMDNYAYYEGQKDVRRLSAVFITHAHQDHMNGLYTIIERRKEAIESSGNEYTPLVLICNRNVLKPLKTYSMCFADLESLVEIVDISRHPITPPASPGPPTKRRRLPSPVLSACRNVIDQMPRPLFDENSWNIQEIKAVQVHHTRMANGFIFGVNGKRVVFSGDTKPCDLLVEEGLDADLLIHEATFEDGHEEDALRKKHSTMGQAVEIGRKMRARHVILTHFSARYPKVPELPAYLEKYGNVGVAMDNLSVRFDQLGLVPKLIPIFREIYQEELFEIELRKQSRNFKKEESEAQTRRLRESNGVK</sequence>
<comment type="cofactor">
    <cofactor evidence="2">
        <name>Zn(2+)</name>
        <dbReference type="ChEBI" id="CHEBI:29105"/>
    </cofactor>
</comment>
<keyword evidence="11" id="KW-0862">Zinc</keyword>
<evidence type="ECO:0000259" key="15">
    <source>
        <dbReference type="Pfam" id="PF12706"/>
    </source>
</evidence>
<evidence type="ECO:0000256" key="9">
    <source>
        <dbReference type="ARBA" id="ARBA00022759"/>
    </source>
</evidence>
<dbReference type="GO" id="GO:0042781">
    <property type="term" value="F:3'-tRNA processing endoribonuclease activity"/>
    <property type="evidence" value="ECO:0007669"/>
    <property type="project" value="UniProtKB-EC"/>
</dbReference>
<gene>
    <name evidence="17" type="ORF">GCK32_002972</name>
</gene>
<evidence type="ECO:0000259" key="16">
    <source>
        <dbReference type="Pfam" id="PF13691"/>
    </source>
</evidence>
<protein>
    <recommendedName>
        <fullName evidence="5">ribonuclease Z</fullName>
        <ecNumber evidence="5">3.1.26.11</ecNumber>
    </recommendedName>
</protein>
<feature type="region of interest" description="Disordered" evidence="13">
    <location>
        <begin position="943"/>
        <end position="962"/>
    </location>
</feature>
<keyword evidence="18" id="KW-1185">Reference proteome</keyword>
<dbReference type="PANTHER" id="PTHR12553">
    <property type="entry name" value="ZINC PHOSPHODIESTERASE ELAC PROTEIN 2"/>
    <property type="match status" value="1"/>
</dbReference>
<feature type="domain" description="Metallo-beta-lactamase" evidence="15">
    <location>
        <begin position="668"/>
        <end position="879"/>
    </location>
</feature>
<dbReference type="SUPFAM" id="SSF56281">
    <property type="entry name" value="Metallo-hydrolase/oxidoreductase"/>
    <property type="match status" value="2"/>
</dbReference>
<name>A0AAN8FRK9_TRICO</name>
<dbReference type="EMBL" id="WIXE01001949">
    <property type="protein sequence ID" value="KAK5985236.1"/>
    <property type="molecule type" value="Genomic_DNA"/>
</dbReference>
<reference evidence="17 18" key="1">
    <citation type="submission" date="2019-10" db="EMBL/GenBank/DDBJ databases">
        <title>Assembly and Annotation for the nematode Trichostrongylus colubriformis.</title>
        <authorList>
            <person name="Martin J."/>
        </authorList>
    </citation>
    <scope>NUCLEOTIDE SEQUENCE [LARGE SCALE GENOMIC DNA]</scope>
    <source>
        <strain evidence="17">G859</strain>
        <tissue evidence="17">Whole worm</tissue>
    </source>
</reference>
<dbReference type="Pfam" id="PF12706">
    <property type="entry name" value="Lactamase_B_2"/>
    <property type="match status" value="1"/>
</dbReference>
<keyword evidence="14" id="KW-0472">Membrane</keyword>
<evidence type="ECO:0000256" key="7">
    <source>
        <dbReference type="ARBA" id="ARBA00022722"/>
    </source>
</evidence>
<keyword evidence="12" id="KW-0175">Coiled coil</keyword>
<evidence type="ECO:0000256" key="10">
    <source>
        <dbReference type="ARBA" id="ARBA00022801"/>
    </source>
</evidence>
<dbReference type="GO" id="GO:0046872">
    <property type="term" value="F:metal ion binding"/>
    <property type="evidence" value="ECO:0007669"/>
    <property type="project" value="UniProtKB-KW"/>
</dbReference>
<comment type="catalytic activity">
    <reaction evidence="1">
        <text>Endonucleolytic cleavage of RNA, removing extra 3' nucleotides from tRNA precursor, generating 3' termini of tRNAs. A 3'-hydroxy group is left at the tRNA terminus and a 5'-phosphoryl group is left at the trailer molecule.</text>
        <dbReference type="EC" id="3.1.26.11"/>
    </reaction>
</comment>
<evidence type="ECO:0000256" key="14">
    <source>
        <dbReference type="SAM" id="Phobius"/>
    </source>
</evidence>
<keyword evidence="7" id="KW-0540">Nuclease</keyword>
<dbReference type="Proteomes" id="UP001331761">
    <property type="component" value="Unassembled WGS sequence"/>
</dbReference>
<keyword evidence="9" id="KW-0255">Endonuclease</keyword>
<evidence type="ECO:0000256" key="5">
    <source>
        <dbReference type="ARBA" id="ARBA00012477"/>
    </source>
</evidence>
<evidence type="ECO:0000256" key="13">
    <source>
        <dbReference type="SAM" id="MobiDB-lite"/>
    </source>
</evidence>
<evidence type="ECO:0000256" key="4">
    <source>
        <dbReference type="ARBA" id="ARBA00007823"/>
    </source>
</evidence>
<proteinExistence type="inferred from homology"/>
<evidence type="ECO:0000256" key="6">
    <source>
        <dbReference type="ARBA" id="ARBA00022694"/>
    </source>
</evidence>
<evidence type="ECO:0000256" key="11">
    <source>
        <dbReference type="ARBA" id="ARBA00022833"/>
    </source>
</evidence>
<keyword evidence="14" id="KW-1133">Transmembrane helix</keyword>
<dbReference type="GO" id="GO:1990180">
    <property type="term" value="P:mitochondrial tRNA 3'-end processing"/>
    <property type="evidence" value="ECO:0007669"/>
    <property type="project" value="TreeGrafter"/>
</dbReference>
<dbReference type="NCBIfam" id="TIGR00980">
    <property type="entry name" value="3a0801so1tim17"/>
    <property type="match status" value="1"/>
</dbReference>
<evidence type="ECO:0000256" key="12">
    <source>
        <dbReference type="SAM" id="Coils"/>
    </source>
</evidence>
<organism evidence="17 18">
    <name type="scientific">Trichostrongylus colubriformis</name>
    <name type="common">Black scour worm</name>
    <dbReference type="NCBI Taxonomy" id="6319"/>
    <lineage>
        <taxon>Eukaryota</taxon>
        <taxon>Metazoa</taxon>
        <taxon>Ecdysozoa</taxon>
        <taxon>Nematoda</taxon>
        <taxon>Chromadorea</taxon>
        <taxon>Rhabditida</taxon>
        <taxon>Rhabditina</taxon>
        <taxon>Rhabditomorpha</taxon>
        <taxon>Strongyloidea</taxon>
        <taxon>Trichostrongylidae</taxon>
        <taxon>Trichostrongylus</taxon>
    </lineage>
</organism>
<evidence type="ECO:0000313" key="17">
    <source>
        <dbReference type="EMBL" id="KAK5985236.1"/>
    </source>
</evidence>
<feature type="coiled-coil region" evidence="12">
    <location>
        <begin position="210"/>
        <end position="237"/>
    </location>
</feature>
<dbReference type="FunFam" id="3.60.15.10:FF:000135">
    <property type="entry name" value="Ribonuclease Z"/>
    <property type="match status" value="1"/>
</dbReference>
<evidence type="ECO:0000256" key="1">
    <source>
        <dbReference type="ARBA" id="ARBA00000402"/>
    </source>
</evidence>
<dbReference type="PANTHER" id="PTHR12553:SF49">
    <property type="entry name" value="ZINC PHOSPHODIESTERASE ELAC PROTEIN 2"/>
    <property type="match status" value="1"/>
</dbReference>
<dbReference type="InterPro" id="IPR001279">
    <property type="entry name" value="Metallo-B-lactamas"/>
</dbReference>
<evidence type="ECO:0000256" key="8">
    <source>
        <dbReference type="ARBA" id="ARBA00022723"/>
    </source>
</evidence>
<dbReference type="AlphaFoldDB" id="A0AAN8FRK9"/>
<evidence type="ECO:0000256" key="3">
    <source>
        <dbReference type="ARBA" id="ARBA00002959"/>
    </source>
</evidence>
<evidence type="ECO:0000313" key="18">
    <source>
        <dbReference type="Proteomes" id="UP001331761"/>
    </source>
</evidence>
<feature type="transmembrane region" description="Helical" evidence="14">
    <location>
        <begin position="20"/>
        <end position="37"/>
    </location>
</feature>
<keyword evidence="6" id="KW-0819">tRNA processing</keyword>
<evidence type="ECO:0000256" key="2">
    <source>
        <dbReference type="ARBA" id="ARBA00001947"/>
    </source>
</evidence>
<dbReference type="Pfam" id="PF02466">
    <property type="entry name" value="Tim17"/>
    <property type="match status" value="1"/>
</dbReference>
<dbReference type="GO" id="GO:0005744">
    <property type="term" value="C:TIM23 mitochondrial import inner membrane translocase complex"/>
    <property type="evidence" value="ECO:0007669"/>
    <property type="project" value="InterPro"/>
</dbReference>
<feature type="transmembrane region" description="Helical" evidence="14">
    <location>
        <begin position="115"/>
        <end position="136"/>
    </location>
</feature>
<keyword evidence="10" id="KW-0378">Hydrolase</keyword>